<comment type="caution">
    <text evidence="6">The sequence shown here is derived from an EMBL/GenBank/DDBJ whole genome shotgun (WGS) entry which is preliminary data.</text>
</comment>
<protein>
    <submittedName>
        <fullName evidence="6">Protein-S-isoprenylcysteine methyltransferase</fullName>
    </submittedName>
</protein>
<dbReference type="PANTHER" id="PTHR12714:SF24">
    <property type="entry name" value="SLR1182 PROTEIN"/>
    <property type="match status" value="1"/>
</dbReference>
<feature type="transmembrane region" description="Helical" evidence="5">
    <location>
        <begin position="95"/>
        <end position="122"/>
    </location>
</feature>
<evidence type="ECO:0000256" key="5">
    <source>
        <dbReference type="SAM" id="Phobius"/>
    </source>
</evidence>
<dbReference type="AlphaFoldDB" id="A0A094JEK5"/>
<dbReference type="PANTHER" id="PTHR12714">
    <property type="entry name" value="PROTEIN-S ISOPRENYLCYSTEINE O-METHYLTRANSFERASE"/>
    <property type="match status" value="1"/>
</dbReference>
<reference evidence="6 7" key="1">
    <citation type="submission" date="2014-06" db="EMBL/GenBank/DDBJ databases">
        <title>The draft genome sequence of Idiomarina salinarum ISL-52.</title>
        <authorList>
            <person name="Du J."/>
            <person name="Shao Z."/>
        </authorList>
    </citation>
    <scope>NUCLEOTIDE SEQUENCE [LARGE SCALE GENOMIC DNA]</scope>
    <source>
        <strain evidence="6 7">ISL-52</strain>
    </source>
</reference>
<dbReference type="Pfam" id="PF04191">
    <property type="entry name" value="PEMT"/>
    <property type="match status" value="1"/>
</dbReference>
<keyword evidence="6" id="KW-0808">Transferase</keyword>
<evidence type="ECO:0000256" key="4">
    <source>
        <dbReference type="ARBA" id="ARBA00023136"/>
    </source>
</evidence>
<dbReference type="eggNOG" id="COG2020">
    <property type="taxonomic scope" value="Bacteria"/>
</dbReference>
<dbReference type="GO" id="GO:0032259">
    <property type="term" value="P:methylation"/>
    <property type="evidence" value="ECO:0007669"/>
    <property type="project" value="UniProtKB-KW"/>
</dbReference>
<dbReference type="Proteomes" id="UP000054363">
    <property type="component" value="Unassembled WGS sequence"/>
</dbReference>
<evidence type="ECO:0000256" key="3">
    <source>
        <dbReference type="ARBA" id="ARBA00022989"/>
    </source>
</evidence>
<dbReference type="EMBL" id="JPER01000003">
    <property type="protein sequence ID" value="KFZ31001.1"/>
    <property type="molecule type" value="Genomic_DNA"/>
</dbReference>
<evidence type="ECO:0000313" key="6">
    <source>
        <dbReference type="EMBL" id="KFZ31001.1"/>
    </source>
</evidence>
<organism evidence="6 7">
    <name type="scientific">Pseudidiomarina salinarum</name>
    <dbReference type="NCBI Taxonomy" id="435908"/>
    <lineage>
        <taxon>Bacteria</taxon>
        <taxon>Pseudomonadati</taxon>
        <taxon>Pseudomonadota</taxon>
        <taxon>Gammaproteobacteria</taxon>
        <taxon>Alteromonadales</taxon>
        <taxon>Idiomarinaceae</taxon>
        <taxon>Pseudidiomarina</taxon>
    </lineage>
</organism>
<evidence type="ECO:0000256" key="1">
    <source>
        <dbReference type="ARBA" id="ARBA00004127"/>
    </source>
</evidence>
<name>A0A094JEK5_9GAMM</name>
<evidence type="ECO:0000313" key="7">
    <source>
        <dbReference type="Proteomes" id="UP000054363"/>
    </source>
</evidence>
<feature type="transmembrane region" description="Helical" evidence="5">
    <location>
        <begin position="41"/>
        <end position="60"/>
    </location>
</feature>
<dbReference type="STRING" id="435908.IDSA_07985"/>
<feature type="transmembrane region" description="Helical" evidence="5">
    <location>
        <begin position="12"/>
        <end position="29"/>
    </location>
</feature>
<keyword evidence="4 5" id="KW-0472">Membrane</keyword>
<comment type="subcellular location">
    <subcellularLocation>
        <location evidence="1">Endomembrane system</location>
        <topology evidence="1">Multi-pass membrane protein</topology>
    </subcellularLocation>
</comment>
<proteinExistence type="predicted"/>
<gene>
    <name evidence="6" type="ORF">IDSA_07985</name>
</gene>
<sequence length="153" mass="17599">MSNLELKLPPLALVLLIGALMWLTNWLWPTGAWHFSDLRQAGVGFVVAGVLIAAAGVWQFRRAATTVNPMDPNLSSSLVQNGIYRFSRNPMYLGFLMMLIGWALWLGSLPALIWLPVFVIYMNRFQIVPEERMLLAKFGDSYCEYCRRVRRWF</sequence>
<dbReference type="InterPro" id="IPR007318">
    <property type="entry name" value="Phopholipid_MeTrfase"/>
</dbReference>
<dbReference type="GO" id="GO:0008168">
    <property type="term" value="F:methyltransferase activity"/>
    <property type="evidence" value="ECO:0007669"/>
    <property type="project" value="UniProtKB-KW"/>
</dbReference>
<dbReference type="RefSeq" id="WP_034775622.1">
    <property type="nucleotide sequence ID" value="NZ_JPER01000003.1"/>
</dbReference>
<dbReference type="GO" id="GO:0012505">
    <property type="term" value="C:endomembrane system"/>
    <property type="evidence" value="ECO:0007669"/>
    <property type="project" value="UniProtKB-SubCell"/>
</dbReference>
<keyword evidence="7" id="KW-1185">Reference proteome</keyword>
<keyword evidence="3 5" id="KW-1133">Transmembrane helix</keyword>
<keyword evidence="6" id="KW-0489">Methyltransferase</keyword>
<keyword evidence="2 5" id="KW-0812">Transmembrane</keyword>
<dbReference type="OrthoDB" id="9811969at2"/>
<dbReference type="Gene3D" id="1.20.120.1630">
    <property type="match status" value="1"/>
</dbReference>
<accession>A0A094JEK5</accession>
<evidence type="ECO:0000256" key="2">
    <source>
        <dbReference type="ARBA" id="ARBA00022692"/>
    </source>
</evidence>